<comment type="similarity">
    <text evidence="5 11">Belongs to the purine/pyrimidine phosphoribosyltransferase family.</text>
</comment>
<dbReference type="PANTHER" id="PTHR32315:SF3">
    <property type="entry name" value="ADENINE PHOSPHORIBOSYLTRANSFERASE"/>
    <property type="match status" value="1"/>
</dbReference>
<dbReference type="EC" id="2.4.2.7" evidence="6 11"/>
<keyword evidence="8 11" id="KW-0328">Glycosyltransferase</keyword>
<dbReference type="NCBIfam" id="TIGR01090">
    <property type="entry name" value="apt"/>
    <property type="match status" value="1"/>
</dbReference>
<dbReference type="InterPro" id="IPR029057">
    <property type="entry name" value="PRTase-like"/>
</dbReference>
<dbReference type="EMBL" id="CP022163">
    <property type="protein sequence ID" value="ATB32006.1"/>
    <property type="molecule type" value="Genomic_DNA"/>
</dbReference>
<keyword evidence="10 11" id="KW-0660">Purine salvage</keyword>
<dbReference type="Proteomes" id="UP000217289">
    <property type="component" value="Chromosome"/>
</dbReference>
<dbReference type="Gene3D" id="3.40.50.2020">
    <property type="match status" value="1"/>
</dbReference>
<dbReference type="SUPFAM" id="SSF53271">
    <property type="entry name" value="PRTase-like"/>
    <property type="match status" value="1"/>
</dbReference>
<dbReference type="GO" id="GO:0016208">
    <property type="term" value="F:AMP binding"/>
    <property type="evidence" value="ECO:0007669"/>
    <property type="project" value="TreeGrafter"/>
</dbReference>
<dbReference type="PANTHER" id="PTHR32315">
    <property type="entry name" value="ADENINE PHOSPHORIBOSYLTRANSFERASE"/>
    <property type="match status" value="1"/>
</dbReference>
<evidence type="ECO:0000256" key="10">
    <source>
        <dbReference type="ARBA" id="ARBA00022726"/>
    </source>
</evidence>
<dbReference type="Pfam" id="PF00156">
    <property type="entry name" value="Pribosyltran"/>
    <property type="match status" value="1"/>
</dbReference>
<dbReference type="InterPro" id="IPR000836">
    <property type="entry name" value="PRTase_dom"/>
</dbReference>
<organism evidence="13 14">
    <name type="scientific">Melittangium boletus DSM 14713</name>
    <dbReference type="NCBI Taxonomy" id="1294270"/>
    <lineage>
        <taxon>Bacteria</taxon>
        <taxon>Pseudomonadati</taxon>
        <taxon>Myxococcota</taxon>
        <taxon>Myxococcia</taxon>
        <taxon>Myxococcales</taxon>
        <taxon>Cystobacterineae</taxon>
        <taxon>Archangiaceae</taxon>
        <taxon>Melittangium</taxon>
    </lineage>
</organism>
<evidence type="ECO:0000256" key="7">
    <source>
        <dbReference type="ARBA" id="ARBA00022490"/>
    </source>
</evidence>
<evidence type="ECO:0000313" key="14">
    <source>
        <dbReference type="Proteomes" id="UP000217289"/>
    </source>
</evidence>
<keyword evidence="14" id="KW-1185">Reference proteome</keyword>
<dbReference type="HAMAP" id="MF_00004">
    <property type="entry name" value="Aden_phosphoribosyltr"/>
    <property type="match status" value="1"/>
</dbReference>
<dbReference type="FunFam" id="3.40.50.2020:FF:000021">
    <property type="entry name" value="Adenine phosphoribosyltransferase"/>
    <property type="match status" value="1"/>
</dbReference>
<accession>A0A250IM27</accession>
<gene>
    <name evidence="11" type="primary">apt</name>
    <name evidence="13" type="ORF">MEBOL_005480</name>
</gene>
<dbReference type="KEGG" id="mbd:MEBOL_005480"/>
<dbReference type="OrthoDB" id="9803963at2"/>
<name>A0A250IM27_9BACT</name>
<evidence type="ECO:0000313" key="13">
    <source>
        <dbReference type="EMBL" id="ATB32006.1"/>
    </source>
</evidence>
<evidence type="ECO:0000256" key="8">
    <source>
        <dbReference type="ARBA" id="ARBA00022676"/>
    </source>
</evidence>
<dbReference type="GO" id="GO:0006166">
    <property type="term" value="P:purine ribonucleoside salvage"/>
    <property type="evidence" value="ECO:0007669"/>
    <property type="project" value="UniProtKB-UniRule"/>
</dbReference>
<evidence type="ECO:0000256" key="6">
    <source>
        <dbReference type="ARBA" id="ARBA00011893"/>
    </source>
</evidence>
<comment type="catalytic activity">
    <reaction evidence="1 11">
        <text>AMP + diphosphate = 5-phospho-alpha-D-ribose 1-diphosphate + adenine</text>
        <dbReference type="Rhea" id="RHEA:16609"/>
        <dbReference type="ChEBI" id="CHEBI:16708"/>
        <dbReference type="ChEBI" id="CHEBI:33019"/>
        <dbReference type="ChEBI" id="CHEBI:58017"/>
        <dbReference type="ChEBI" id="CHEBI:456215"/>
        <dbReference type="EC" id="2.4.2.7"/>
    </reaction>
</comment>
<dbReference type="GO" id="GO:0006168">
    <property type="term" value="P:adenine salvage"/>
    <property type="evidence" value="ECO:0007669"/>
    <property type="project" value="InterPro"/>
</dbReference>
<dbReference type="GO" id="GO:0003999">
    <property type="term" value="F:adenine phosphoribosyltransferase activity"/>
    <property type="evidence" value="ECO:0007669"/>
    <property type="project" value="UniProtKB-UniRule"/>
</dbReference>
<comment type="pathway">
    <text evidence="4 11">Purine metabolism; AMP biosynthesis via salvage pathway; AMP from adenine: step 1/1.</text>
</comment>
<dbReference type="InterPro" id="IPR005764">
    <property type="entry name" value="Ade_phspho_trans"/>
</dbReference>
<evidence type="ECO:0000256" key="4">
    <source>
        <dbReference type="ARBA" id="ARBA00004659"/>
    </source>
</evidence>
<protein>
    <recommendedName>
        <fullName evidence="6 11">Adenine phosphoribosyltransferase</fullName>
        <shortName evidence="11">APRT</shortName>
        <ecNumber evidence="6 11">2.4.2.7</ecNumber>
    </recommendedName>
</protein>
<evidence type="ECO:0000256" key="11">
    <source>
        <dbReference type="HAMAP-Rule" id="MF_00004"/>
    </source>
</evidence>
<dbReference type="NCBIfam" id="NF002636">
    <property type="entry name" value="PRK02304.1-5"/>
    <property type="match status" value="1"/>
</dbReference>
<dbReference type="AlphaFoldDB" id="A0A250IM27"/>
<evidence type="ECO:0000256" key="1">
    <source>
        <dbReference type="ARBA" id="ARBA00000868"/>
    </source>
</evidence>
<dbReference type="GO" id="GO:0044209">
    <property type="term" value="P:AMP salvage"/>
    <property type="evidence" value="ECO:0007669"/>
    <property type="project" value="UniProtKB-UniRule"/>
</dbReference>
<dbReference type="GO" id="GO:0005737">
    <property type="term" value="C:cytoplasm"/>
    <property type="evidence" value="ECO:0007669"/>
    <property type="project" value="UniProtKB-SubCell"/>
</dbReference>
<dbReference type="InterPro" id="IPR050054">
    <property type="entry name" value="UPRTase/APRTase"/>
</dbReference>
<comment type="subunit">
    <text evidence="11">Homodimer.</text>
</comment>
<evidence type="ECO:0000256" key="9">
    <source>
        <dbReference type="ARBA" id="ARBA00022679"/>
    </source>
</evidence>
<comment type="function">
    <text evidence="2 11">Catalyzes a salvage reaction resulting in the formation of AMP, that is energically less costly than de novo synthesis.</text>
</comment>
<keyword evidence="9 11" id="KW-0808">Transferase</keyword>
<reference evidence="13 14" key="1">
    <citation type="submission" date="2017-06" db="EMBL/GenBank/DDBJ databases">
        <authorList>
            <person name="Kim H.J."/>
            <person name="Triplett B.A."/>
        </authorList>
    </citation>
    <scope>NUCLEOTIDE SEQUENCE [LARGE SCALE GENOMIC DNA]</scope>
    <source>
        <strain evidence="13 14">DSM 14713</strain>
    </source>
</reference>
<comment type="subcellular location">
    <subcellularLocation>
        <location evidence="3 11">Cytoplasm</location>
    </subcellularLocation>
</comment>
<keyword evidence="7 11" id="KW-0963">Cytoplasm</keyword>
<sequence>MSHTPTPFIAGQDASLREDVKARLRDVPDFPKPGILFKDVTPVLADPHLFRRVVDAMAAPFQGQRIHRVVGVEARGFLLGAPIAMALHAGFVPARKPGKLPWRTRTERYALEYGEDGLQIHEDAMGPEDRVLIVDDLLATGGTAQAASRLVTQLGAQVVGFSFLISLDFLPGRQRLGADKVCALLSY</sequence>
<evidence type="ECO:0000256" key="3">
    <source>
        <dbReference type="ARBA" id="ARBA00004496"/>
    </source>
</evidence>
<feature type="domain" description="Phosphoribosyltransferase" evidence="12">
    <location>
        <begin position="67"/>
        <end position="165"/>
    </location>
</feature>
<evidence type="ECO:0000256" key="2">
    <source>
        <dbReference type="ARBA" id="ARBA00003968"/>
    </source>
</evidence>
<evidence type="ECO:0000259" key="12">
    <source>
        <dbReference type="Pfam" id="PF00156"/>
    </source>
</evidence>
<proteinExistence type="inferred from homology"/>
<dbReference type="NCBIfam" id="NF002634">
    <property type="entry name" value="PRK02304.1-3"/>
    <property type="match status" value="1"/>
</dbReference>
<evidence type="ECO:0000256" key="5">
    <source>
        <dbReference type="ARBA" id="ARBA00008391"/>
    </source>
</evidence>
<dbReference type="CDD" id="cd06223">
    <property type="entry name" value="PRTases_typeI"/>
    <property type="match status" value="1"/>
</dbReference>
<dbReference type="UniPathway" id="UPA00588">
    <property type="reaction ID" value="UER00646"/>
</dbReference>
<dbReference type="GO" id="GO:0002055">
    <property type="term" value="F:adenine binding"/>
    <property type="evidence" value="ECO:0007669"/>
    <property type="project" value="TreeGrafter"/>
</dbReference>